<keyword evidence="1" id="KW-0472">Membrane</keyword>
<keyword evidence="1" id="KW-1133">Transmembrane helix</keyword>
<keyword evidence="1" id="KW-0812">Transmembrane</keyword>
<comment type="caution">
    <text evidence="2">The sequence shown here is derived from an EMBL/GenBank/DDBJ whole genome shotgun (WGS) entry which is preliminary data.</text>
</comment>
<dbReference type="EMBL" id="JAUSTQ010000008">
    <property type="protein sequence ID" value="MDQ0160024.1"/>
    <property type="molecule type" value="Genomic_DNA"/>
</dbReference>
<reference evidence="2 3" key="1">
    <citation type="submission" date="2023-07" db="EMBL/GenBank/DDBJ databases">
        <title>Genomic Encyclopedia of Type Strains, Phase IV (KMG-IV): sequencing the most valuable type-strain genomes for metagenomic binning, comparative biology and taxonomic classification.</title>
        <authorList>
            <person name="Goeker M."/>
        </authorList>
    </citation>
    <scope>NUCLEOTIDE SEQUENCE [LARGE SCALE GENOMIC DNA]</scope>
    <source>
        <strain evidence="2 3">DSM 16460</strain>
    </source>
</reference>
<evidence type="ECO:0000256" key="1">
    <source>
        <dbReference type="SAM" id="Phobius"/>
    </source>
</evidence>
<feature type="transmembrane region" description="Helical" evidence="1">
    <location>
        <begin position="30"/>
        <end position="50"/>
    </location>
</feature>
<dbReference type="RefSeq" id="WP_306976951.1">
    <property type="nucleotide sequence ID" value="NZ_JAUSTQ010000008.1"/>
</dbReference>
<evidence type="ECO:0000313" key="3">
    <source>
        <dbReference type="Proteomes" id="UP001224359"/>
    </source>
</evidence>
<protein>
    <submittedName>
        <fullName evidence="2">Membrane protein YccC</fullName>
    </submittedName>
</protein>
<organism evidence="2 3">
    <name type="scientific">Alkalibacillus salilacus</name>
    <dbReference type="NCBI Taxonomy" id="284582"/>
    <lineage>
        <taxon>Bacteria</taxon>
        <taxon>Bacillati</taxon>
        <taxon>Bacillota</taxon>
        <taxon>Bacilli</taxon>
        <taxon>Bacillales</taxon>
        <taxon>Bacillaceae</taxon>
        <taxon>Alkalibacillus</taxon>
    </lineage>
</organism>
<sequence length="63" mass="7168">MLPRILTSLLIGLAVIGVLAYLFPQYLNFVWIGLSALFVVGLGVMVYIYSKRVFTLMKEMKKQ</sequence>
<name>A0ABT9VGI8_9BACI</name>
<accession>A0ABT9VGI8</accession>
<keyword evidence="3" id="KW-1185">Reference proteome</keyword>
<dbReference type="Proteomes" id="UP001224359">
    <property type="component" value="Unassembled WGS sequence"/>
</dbReference>
<gene>
    <name evidence="2" type="ORF">J2S77_002025</name>
</gene>
<proteinExistence type="predicted"/>
<evidence type="ECO:0000313" key="2">
    <source>
        <dbReference type="EMBL" id="MDQ0160024.1"/>
    </source>
</evidence>